<dbReference type="EMBL" id="CP060007">
    <property type="protein sequence ID" value="QNA45743.1"/>
    <property type="molecule type" value="Genomic_DNA"/>
</dbReference>
<dbReference type="AlphaFoldDB" id="A0A7G5XJU0"/>
<keyword evidence="1" id="KW-0472">Membrane</keyword>
<dbReference type="KEGG" id="lacs:H4075_05975"/>
<keyword evidence="1" id="KW-1133">Transmembrane helix</keyword>
<dbReference type="RefSeq" id="WP_182805066.1">
    <property type="nucleotide sequence ID" value="NZ_CP060007.1"/>
</dbReference>
<name>A0A7G5XJU0_9BACT</name>
<protein>
    <submittedName>
        <fullName evidence="2">Uncharacterized protein</fullName>
    </submittedName>
</protein>
<organism evidence="2 3">
    <name type="scientific">Lacibacter sediminis</name>
    <dbReference type="NCBI Taxonomy" id="2760713"/>
    <lineage>
        <taxon>Bacteria</taxon>
        <taxon>Pseudomonadati</taxon>
        <taxon>Bacteroidota</taxon>
        <taxon>Chitinophagia</taxon>
        <taxon>Chitinophagales</taxon>
        <taxon>Chitinophagaceae</taxon>
        <taxon>Lacibacter</taxon>
    </lineage>
</organism>
<gene>
    <name evidence="2" type="ORF">H4075_05975</name>
</gene>
<evidence type="ECO:0000313" key="3">
    <source>
        <dbReference type="Proteomes" id="UP000515344"/>
    </source>
</evidence>
<reference evidence="3" key="1">
    <citation type="submission" date="2020-08" db="EMBL/GenBank/DDBJ databases">
        <title>Lacibacter sp. S13-6-6 genome sequencing.</title>
        <authorList>
            <person name="Jin L."/>
        </authorList>
    </citation>
    <scope>NUCLEOTIDE SEQUENCE [LARGE SCALE GENOMIC DNA]</scope>
    <source>
        <strain evidence="3">S13-6-6</strain>
    </source>
</reference>
<accession>A0A7G5XJU0</accession>
<proteinExistence type="predicted"/>
<evidence type="ECO:0000313" key="2">
    <source>
        <dbReference type="EMBL" id="QNA45743.1"/>
    </source>
</evidence>
<dbReference type="Proteomes" id="UP000515344">
    <property type="component" value="Chromosome"/>
</dbReference>
<feature type="transmembrane region" description="Helical" evidence="1">
    <location>
        <begin position="41"/>
        <end position="62"/>
    </location>
</feature>
<keyword evidence="1" id="KW-0812">Transmembrane</keyword>
<sequence>MYQIWFDQSGVKKMAKDIAGLQPSGSMLSETYILTLLKAGFLFSLFYMLALVVHIVITLILVKKHSNLFVKNTEK</sequence>
<keyword evidence="3" id="KW-1185">Reference proteome</keyword>
<evidence type="ECO:0000256" key="1">
    <source>
        <dbReference type="SAM" id="Phobius"/>
    </source>
</evidence>